<protein>
    <submittedName>
        <fullName evidence="7">SIX1_SD domain-containing protein</fullName>
    </submittedName>
</protein>
<evidence type="ECO:0000313" key="7">
    <source>
        <dbReference type="WBParaSite" id="maker-unitig_41557-snap-gene-0.1-mRNA-1"/>
    </source>
</evidence>
<dbReference type="InterPro" id="IPR031701">
    <property type="entry name" value="SIX1_SD"/>
</dbReference>
<evidence type="ECO:0000256" key="2">
    <source>
        <dbReference type="ARBA" id="ARBA00023155"/>
    </source>
</evidence>
<feature type="compositionally biased region" description="Basic and acidic residues" evidence="4">
    <location>
        <begin position="256"/>
        <end position="268"/>
    </location>
</feature>
<keyword evidence="3" id="KW-0539">Nucleus</keyword>
<feature type="compositionally biased region" description="Basic and acidic residues" evidence="4">
    <location>
        <begin position="233"/>
        <end position="246"/>
    </location>
</feature>
<dbReference type="GO" id="GO:0000978">
    <property type="term" value="F:RNA polymerase II cis-regulatory region sequence-specific DNA binding"/>
    <property type="evidence" value="ECO:0007669"/>
    <property type="project" value="TreeGrafter"/>
</dbReference>
<feature type="domain" description="Homeobox protein SIX1 N-terminal SD" evidence="5">
    <location>
        <begin position="76"/>
        <end position="177"/>
    </location>
</feature>
<dbReference type="GO" id="GO:0000981">
    <property type="term" value="F:DNA-binding transcription factor activity, RNA polymerase II-specific"/>
    <property type="evidence" value="ECO:0007669"/>
    <property type="project" value="TreeGrafter"/>
</dbReference>
<dbReference type="Pfam" id="PF16878">
    <property type="entry name" value="SIX1_SD"/>
    <property type="match status" value="1"/>
</dbReference>
<dbReference type="InterPro" id="IPR001356">
    <property type="entry name" value="HD"/>
</dbReference>
<keyword evidence="1" id="KW-0238">DNA-binding</keyword>
<dbReference type="GO" id="GO:0005667">
    <property type="term" value="C:transcription regulator complex"/>
    <property type="evidence" value="ECO:0007669"/>
    <property type="project" value="TreeGrafter"/>
</dbReference>
<dbReference type="GO" id="GO:0005634">
    <property type="term" value="C:nucleus"/>
    <property type="evidence" value="ECO:0007669"/>
    <property type="project" value="TreeGrafter"/>
</dbReference>
<feature type="region of interest" description="Disordered" evidence="4">
    <location>
        <begin position="214"/>
        <end position="314"/>
    </location>
</feature>
<keyword evidence="2" id="KW-0371">Homeobox</keyword>
<reference evidence="7" key="1">
    <citation type="submission" date="2016-11" db="UniProtKB">
        <authorList>
            <consortium name="WormBaseParasite"/>
        </authorList>
    </citation>
    <scope>IDENTIFICATION</scope>
</reference>
<accession>A0A1I8FPQ2</accession>
<dbReference type="AlphaFoldDB" id="A0A1I8FPQ2"/>
<sequence length="314" mass="35733">TVIYPAHLSKTEPTVSRLCKQQQQQQQTQTPQQATQSQELHQLIPQHHQPILSADDSECSVGARCWQRRVPFHKEQVACRSCATPGDMDRLSRLIWSLPPCEQLHRNESVLTAKAYLASHRENYKELYRILESHNFSPRLHPQLQALWLNAHYREEEKVKGRPLAPWPSTGCGRKFPAARTIWDGEETSYCFKEKSRQVLREWYAHNPYPEKELAEETGLTTTPGVQLVQEPKTQRDRAADGKDKIPGLGSPDDSIDLKLEDLPDRPNPKPLPVQNPDELRRAPTSLRPPTVSEAALQSLRPPTVSEAPTAYSL</sequence>
<evidence type="ECO:0000259" key="5">
    <source>
        <dbReference type="Pfam" id="PF16878"/>
    </source>
</evidence>
<proteinExistence type="predicted"/>
<evidence type="ECO:0000256" key="1">
    <source>
        <dbReference type="ARBA" id="ARBA00023125"/>
    </source>
</evidence>
<keyword evidence="6" id="KW-1185">Reference proteome</keyword>
<dbReference type="Proteomes" id="UP000095280">
    <property type="component" value="Unplaced"/>
</dbReference>
<name>A0A1I8FPQ2_9PLAT</name>
<dbReference type="PANTHER" id="PTHR10390:SF61">
    <property type="entry name" value="HOMEOBOX PROTEIN SIX2"/>
    <property type="match status" value="1"/>
</dbReference>
<evidence type="ECO:0000313" key="6">
    <source>
        <dbReference type="Proteomes" id="UP000095280"/>
    </source>
</evidence>
<dbReference type="PANTHER" id="PTHR10390">
    <property type="entry name" value="HOMEOBOX PROTEIN SIX"/>
    <property type="match status" value="1"/>
</dbReference>
<dbReference type="WBParaSite" id="maker-unitig_41557-snap-gene-0.1-mRNA-1">
    <property type="protein sequence ID" value="maker-unitig_41557-snap-gene-0.1-mRNA-1"/>
    <property type="gene ID" value="maker-unitig_41557-snap-gene-0.1"/>
</dbReference>
<dbReference type="CDD" id="cd00086">
    <property type="entry name" value="homeodomain"/>
    <property type="match status" value="1"/>
</dbReference>
<evidence type="ECO:0000256" key="3">
    <source>
        <dbReference type="ARBA" id="ARBA00023242"/>
    </source>
</evidence>
<evidence type="ECO:0000256" key="4">
    <source>
        <dbReference type="SAM" id="MobiDB-lite"/>
    </source>
</evidence>
<organism evidence="6 7">
    <name type="scientific">Macrostomum lignano</name>
    <dbReference type="NCBI Taxonomy" id="282301"/>
    <lineage>
        <taxon>Eukaryota</taxon>
        <taxon>Metazoa</taxon>
        <taxon>Spiralia</taxon>
        <taxon>Lophotrochozoa</taxon>
        <taxon>Platyhelminthes</taxon>
        <taxon>Rhabditophora</taxon>
        <taxon>Macrostomorpha</taxon>
        <taxon>Macrostomida</taxon>
        <taxon>Macrostomidae</taxon>
        <taxon>Macrostomum</taxon>
    </lineage>
</organism>